<dbReference type="KEGG" id="tni:TVNIR_2874"/>
<protein>
    <submittedName>
        <fullName evidence="2">Uncharacterized protein</fullName>
    </submittedName>
</protein>
<dbReference type="PATRIC" id="fig|1255043.3.peg.2898"/>
<proteinExistence type="predicted"/>
<organism evidence="2 3">
    <name type="scientific">Thioalkalivibrio nitratireducens (strain DSM 14787 / UNIQEM 213 / ALEN2)</name>
    <dbReference type="NCBI Taxonomy" id="1255043"/>
    <lineage>
        <taxon>Bacteria</taxon>
        <taxon>Pseudomonadati</taxon>
        <taxon>Pseudomonadota</taxon>
        <taxon>Gammaproteobacteria</taxon>
        <taxon>Chromatiales</taxon>
        <taxon>Ectothiorhodospiraceae</taxon>
        <taxon>Thioalkalivibrio</taxon>
    </lineage>
</organism>
<reference evidence="2" key="1">
    <citation type="submission" date="2015-12" db="EMBL/GenBank/DDBJ databases">
        <authorList>
            <person name="Tikhonova T.V."/>
            <person name="Pavlov A.R."/>
            <person name="Beletsky A.V."/>
            <person name="Mardanov A.V."/>
            <person name="Sorokin D.Y."/>
            <person name="Ravin N.V."/>
            <person name="Popov V.O."/>
        </authorList>
    </citation>
    <scope>NUCLEOTIDE SEQUENCE</scope>
    <source>
        <strain evidence="2">DSM 14787</strain>
    </source>
</reference>
<accession>L0E1L1</accession>
<dbReference type="Proteomes" id="UP000010809">
    <property type="component" value="Chromosome"/>
</dbReference>
<evidence type="ECO:0000313" key="3">
    <source>
        <dbReference type="Proteomes" id="UP000010809"/>
    </source>
</evidence>
<evidence type="ECO:0000313" key="2">
    <source>
        <dbReference type="EMBL" id="AGA34511.1"/>
    </source>
</evidence>
<feature type="region of interest" description="Disordered" evidence="1">
    <location>
        <begin position="1"/>
        <end position="58"/>
    </location>
</feature>
<gene>
    <name evidence="2" type="ordered locus">TVNIR_2874</name>
</gene>
<evidence type="ECO:0000256" key="1">
    <source>
        <dbReference type="SAM" id="MobiDB-lite"/>
    </source>
</evidence>
<name>L0E1L1_THIND</name>
<dbReference type="HOGENOM" id="CLU_2977857_0_0_6"/>
<keyword evidence="3" id="KW-1185">Reference proteome</keyword>
<sequence>MSARGSGGRPRHRTREGAAVRGHPGWPAGSFAGRQQRTPASHRDAMAGAAGGAQASFT</sequence>
<feature type="compositionally biased region" description="Low complexity" evidence="1">
    <location>
        <begin position="46"/>
        <end position="58"/>
    </location>
</feature>
<dbReference type="STRING" id="1255043.TVNIR_2874"/>
<dbReference type="EMBL" id="CP003989">
    <property type="protein sequence ID" value="AGA34511.1"/>
    <property type="molecule type" value="Genomic_DNA"/>
</dbReference>
<dbReference type="AlphaFoldDB" id="L0E1L1"/>